<sequence>MPRRLQTGPVGGAQVLHELQAAMRTYHGYRASEEQARAKLELVEAQKRRLEASVGREKLERSRRFRVLTKELAKRAAKHRQSRLQGLKARNEYLLALGAANAAVHKYFAEDLSDLIDCMDFGFHVCLSRVLRTSCSAEECLQRSLQQGCQALAQRIADLDSRADKQRFLEGHHSAFMVPRRFAFQPHRADAEPVQVSVAEQPLLEEELAQRLGQLSRRLSSVCTENEETWKTLETAEGSLLAMMAAREADCRPAFLEGPRPPPQPETLALKLRADKQETEDFYLEKFRAYSLGCSVAARLEAKAELLRAALQAPSAPLGGAPPAPALRYHHGPGAQPRLFEGSLEEYLEATNQEVPLVIRSCVRVINLYGLHHQGVFRVSGSQVEINHFRDCFERGEDPLAEVSDASDINSVAGVLKLYLRELREPLFPIFYFDQLMEISRTWCGSQGAWGGIQGTELKWA</sequence>
<dbReference type="InterPro" id="IPR051627">
    <property type="entry name" value="SLIT-ROBO_RhoGAP"/>
</dbReference>
<name>A0A9J6FMN0_HAELO</name>
<dbReference type="InterPro" id="IPR000198">
    <property type="entry name" value="RhoGAP_dom"/>
</dbReference>
<protein>
    <recommendedName>
        <fullName evidence="3">Rho-GAP domain-containing protein</fullName>
    </recommendedName>
</protein>
<dbReference type="GO" id="GO:0007165">
    <property type="term" value="P:signal transduction"/>
    <property type="evidence" value="ECO:0007669"/>
    <property type="project" value="InterPro"/>
</dbReference>
<dbReference type="InterPro" id="IPR027267">
    <property type="entry name" value="AH/BAR_dom_sf"/>
</dbReference>
<feature type="coiled-coil region" evidence="2">
    <location>
        <begin position="33"/>
        <end position="60"/>
    </location>
</feature>
<evidence type="ECO:0000256" key="1">
    <source>
        <dbReference type="ARBA" id="ARBA00023054"/>
    </source>
</evidence>
<keyword evidence="5" id="KW-1185">Reference proteome</keyword>
<dbReference type="SMART" id="SM00324">
    <property type="entry name" value="RhoGAP"/>
    <property type="match status" value="1"/>
</dbReference>
<dbReference type="Gene3D" id="1.20.1270.60">
    <property type="entry name" value="Arfaptin homology (AH) domain/BAR domain"/>
    <property type="match status" value="1"/>
</dbReference>
<dbReference type="Proteomes" id="UP000821853">
    <property type="component" value="Chromosome 10"/>
</dbReference>
<organism evidence="4 5">
    <name type="scientific">Haemaphysalis longicornis</name>
    <name type="common">Bush tick</name>
    <dbReference type="NCBI Taxonomy" id="44386"/>
    <lineage>
        <taxon>Eukaryota</taxon>
        <taxon>Metazoa</taxon>
        <taxon>Ecdysozoa</taxon>
        <taxon>Arthropoda</taxon>
        <taxon>Chelicerata</taxon>
        <taxon>Arachnida</taxon>
        <taxon>Acari</taxon>
        <taxon>Parasitiformes</taxon>
        <taxon>Ixodida</taxon>
        <taxon>Ixodoidea</taxon>
        <taxon>Ixodidae</taxon>
        <taxon>Haemaphysalinae</taxon>
        <taxon>Haemaphysalis</taxon>
    </lineage>
</organism>
<evidence type="ECO:0000259" key="3">
    <source>
        <dbReference type="PROSITE" id="PS50238"/>
    </source>
</evidence>
<keyword evidence="1 2" id="KW-0175">Coiled coil</keyword>
<accession>A0A9J6FMN0</accession>
<evidence type="ECO:0000256" key="2">
    <source>
        <dbReference type="SAM" id="Coils"/>
    </source>
</evidence>
<reference evidence="4 5" key="1">
    <citation type="journal article" date="2020" name="Cell">
        <title>Large-Scale Comparative Analyses of Tick Genomes Elucidate Their Genetic Diversity and Vector Capacities.</title>
        <authorList>
            <consortium name="Tick Genome and Microbiome Consortium (TIGMIC)"/>
            <person name="Jia N."/>
            <person name="Wang J."/>
            <person name="Shi W."/>
            <person name="Du L."/>
            <person name="Sun Y."/>
            <person name="Zhan W."/>
            <person name="Jiang J.F."/>
            <person name="Wang Q."/>
            <person name="Zhang B."/>
            <person name="Ji P."/>
            <person name="Bell-Sakyi L."/>
            <person name="Cui X.M."/>
            <person name="Yuan T.T."/>
            <person name="Jiang B.G."/>
            <person name="Yang W.F."/>
            <person name="Lam T.T."/>
            <person name="Chang Q.C."/>
            <person name="Ding S.J."/>
            <person name="Wang X.J."/>
            <person name="Zhu J.G."/>
            <person name="Ruan X.D."/>
            <person name="Zhao L."/>
            <person name="Wei J.T."/>
            <person name="Ye R.Z."/>
            <person name="Que T.C."/>
            <person name="Du C.H."/>
            <person name="Zhou Y.H."/>
            <person name="Cheng J.X."/>
            <person name="Dai P.F."/>
            <person name="Guo W.B."/>
            <person name="Han X.H."/>
            <person name="Huang E.J."/>
            <person name="Li L.F."/>
            <person name="Wei W."/>
            <person name="Gao Y.C."/>
            <person name="Liu J.Z."/>
            <person name="Shao H.Z."/>
            <person name="Wang X."/>
            <person name="Wang C.C."/>
            <person name="Yang T.C."/>
            <person name="Huo Q.B."/>
            <person name="Li W."/>
            <person name="Chen H.Y."/>
            <person name="Chen S.E."/>
            <person name="Zhou L.G."/>
            <person name="Ni X.B."/>
            <person name="Tian J.H."/>
            <person name="Sheng Y."/>
            <person name="Liu T."/>
            <person name="Pan Y.S."/>
            <person name="Xia L.Y."/>
            <person name="Li J."/>
            <person name="Zhao F."/>
            <person name="Cao W.C."/>
        </authorList>
    </citation>
    <scope>NUCLEOTIDE SEQUENCE [LARGE SCALE GENOMIC DNA]</scope>
    <source>
        <strain evidence="4">HaeL-2018</strain>
    </source>
</reference>
<gene>
    <name evidence="4" type="ORF">HPB48_006366</name>
</gene>
<dbReference type="Gene3D" id="1.10.555.10">
    <property type="entry name" value="Rho GTPase activation protein"/>
    <property type="match status" value="1"/>
</dbReference>
<dbReference type="InterPro" id="IPR008936">
    <property type="entry name" value="Rho_GTPase_activation_prot"/>
</dbReference>
<evidence type="ECO:0000313" key="5">
    <source>
        <dbReference type="Proteomes" id="UP000821853"/>
    </source>
</evidence>
<dbReference type="EMBL" id="JABSTR010000002">
    <property type="protein sequence ID" value="KAH9363260.1"/>
    <property type="molecule type" value="Genomic_DNA"/>
</dbReference>
<dbReference type="Pfam" id="PF00620">
    <property type="entry name" value="RhoGAP"/>
    <property type="match status" value="1"/>
</dbReference>
<dbReference type="OrthoDB" id="5981864at2759"/>
<dbReference type="PANTHER" id="PTHR14166">
    <property type="entry name" value="SLIT-ROBO RHO GTPASE ACTIVATING PROTEIN"/>
    <property type="match status" value="1"/>
</dbReference>
<evidence type="ECO:0000313" key="4">
    <source>
        <dbReference type="EMBL" id="KAH9363260.1"/>
    </source>
</evidence>
<dbReference type="PROSITE" id="PS50238">
    <property type="entry name" value="RHOGAP"/>
    <property type="match status" value="1"/>
</dbReference>
<comment type="caution">
    <text evidence="4">The sequence shown here is derived from an EMBL/GenBank/DDBJ whole genome shotgun (WGS) entry which is preliminary data.</text>
</comment>
<dbReference type="SUPFAM" id="SSF48350">
    <property type="entry name" value="GTPase activation domain, GAP"/>
    <property type="match status" value="1"/>
</dbReference>
<dbReference type="VEuPathDB" id="VectorBase:HLOH_057190"/>
<feature type="domain" description="Rho-GAP" evidence="3">
    <location>
        <begin position="342"/>
        <end position="461"/>
    </location>
</feature>
<dbReference type="SUPFAM" id="SSF103657">
    <property type="entry name" value="BAR/IMD domain-like"/>
    <property type="match status" value="1"/>
</dbReference>
<proteinExistence type="predicted"/>
<dbReference type="AlphaFoldDB" id="A0A9J6FMN0"/>